<proteinExistence type="predicted"/>
<protein>
    <submittedName>
        <fullName evidence="2">Uncharacterized protein</fullName>
    </submittedName>
</protein>
<dbReference type="RefSeq" id="WP_143007070.1">
    <property type="nucleotide sequence ID" value="NZ_FMTP01000004.1"/>
</dbReference>
<dbReference type="AlphaFoldDB" id="A0A1G4T9B8"/>
<dbReference type="Proteomes" id="UP000198889">
    <property type="component" value="Unassembled WGS sequence"/>
</dbReference>
<dbReference type="EMBL" id="FMTP01000004">
    <property type="protein sequence ID" value="SCW77968.1"/>
    <property type="molecule type" value="Genomic_DNA"/>
</dbReference>
<evidence type="ECO:0000256" key="1">
    <source>
        <dbReference type="SAM" id="SignalP"/>
    </source>
</evidence>
<evidence type="ECO:0000313" key="2">
    <source>
        <dbReference type="EMBL" id="SCW77968.1"/>
    </source>
</evidence>
<reference evidence="3" key="1">
    <citation type="submission" date="2016-10" db="EMBL/GenBank/DDBJ databases">
        <authorList>
            <person name="Varghese N."/>
            <person name="Submissions S."/>
        </authorList>
    </citation>
    <scope>NUCLEOTIDE SEQUENCE [LARGE SCALE GENOMIC DNA]</scope>
    <source>
        <strain evidence="3">CGMCC 1.1761</strain>
    </source>
</reference>
<feature type="signal peptide" evidence="1">
    <location>
        <begin position="1"/>
        <end position="24"/>
    </location>
</feature>
<sequence>MMRIFSSILVAGAVSLGAVSGASALTNDICHAPGKQPVGKLTATEGSVLIQRGDGYERAVTGTELKAGDKITVIGDGNAEFAYITGKQLAVARSSTATVCATESATGALAYVEPVGSVPGVNPLPGFVPQDNAPLITFGMLGVGAGIGAAISTTQSNNRTIIFPVSP</sequence>
<name>A0A1G4T9B8_9HYPH</name>
<accession>A0A1G4T9B8</accession>
<keyword evidence="3" id="KW-1185">Reference proteome</keyword>
<organism evidence="2 3">
    <name type="scientific">Ancylobacter rudongensis</name>
    <dbReference type="NCBI Taxonomy" id="177413"/>
    <lineage>
        <taxon>Bacteria</taxon>
        <taxon>Pseudomonadati</taxon>
        <taxon>Pseudomonadota</taxon>
        <taxon>Alphaproteobacteria</taxon>
        <taxon>Hyphomicrobiales</taxon>
        <taxon>Xanthobacteraceae</taxon>
        <taxon>Ancylobacter</taxon>
    </lineage>
</organism>
<keyword evidence="1" id="KW-0732">Signal</keyword>
<feature type="chain" id="PRO_5011642961" evidence="1">
    <location>
        <begin position="25"/>
        <end position="167"/>
    </location>
</feature>
<evidence type="ECO:0000313" key="3">
    <source>
        <dbReference type="Proteomes" id="UP000198889"/>
    </source>
</evidence>
<gene>
    <name evidence="2" type="ORF">SAMN05660859_2746</name>
</gene>